<evidence type="ECO:0000313" key="2">
    <source>
        <dbReference type="Proteomes" id="UP001432322"/>
    </source>
</evidence>
<accession>A0AAV5VK38</accession>
<feature type="non-terminal residue" evidence="1">
    <location>
        <position position="1"/>
    </location>
</feature>
<dbReference type="EMBL" id="BTSY01000003">
    <property type="protein sequence ID" value="GMT18623.1"/>
    <property type="molecule type" value="Genomic_DNA"/>
</dbReference>
<gene>
    <name evidence="1" type="ORF">PFISCL1PPCAC_9920</name>
</gene>
<keyword evidence="2" id="KW-1185">Reference proteome</keyword>
<protein>
    <submittedName>
        <fullName evidence="1">Uncharacterized protein</fullName>
    </submittedName>
</protein>
<evidence type="ECO:0000313" key="1">
    <source>
        <dbReference type="EMBL" id="GMT18623.1"/>
    </source>
</evidence>
<sequence>HYSMAQGGGDSVSRLQEDVRNAKEGVEMRVAMLEEVFTSLQTCRWRDALNVSYPRPKSNSVSFTFDRSQFVNDQVCVEILVDNSGDEYMLTASTNPSSTTKWYLLDDCEKPTQILRPTTECPYRLVTAFPRSILFSSDHKTTVIVHLSKLEKSQSKEERLLSDAFMSNPCKDSFIVPIDISDAEEITVDSFRSLLQSSHDEFAIDRILWSLRLVYCTDTLPSIEVYMFQSRMGTSEFEQEGSGSHTILFGRGIFSGIFITTNRDASTYSQVLNSVYCRSNEELKRVVDWVNKLCVADER</sequence>
<proteinExistence type="predicted"/>
<name>A0AAV5VK38_9BILA</name>
<organism evidence="1 2">
    <name type="scientific">Pristionchus fissidentatus</name>
    <dbReference type="NCBI Taxonomy" id="1538716"/>
    <lineage>
        <taxon>Eukaryota</taxon>
        <taxon>Metazoa</taxon>
        <taxon>Ecdysozoa</taxon>
        <taxon>Nematoda</taxon>
        <taxon>Chromadorea</taxon>
        <taxon>Rhabditida</taxon>
        <taxon>Rhabditina</taxon>
        <taxon>Diplogasteromorpha</taxon>
        <taxon>Diplogasteroidea</taxon>
        <taxon>Neodiplogasteridae</taxon>
        <taxon>Pristionchus</taxon>
    </lineage>
</organism>
<dbReference type="Proteomes" id="UP001432322">
    <property type="component" value="Unassembled WGS sequence"/>
</dbReference>
<comment type="caution">
    <text evidence="1">The sequence shown here is derived from an EMBL/GenBank/DDBJ whole genome shotgun (WGS) entry which is preliminary data.</text>
</comment>
<dbReference type="AlphaFoldDB" id="A0AAV5VK38"/>
<reference evidence="1" key="1">
    <citation type="submission" date="2023-10" db="EMBL/GenBank/DDBJ databases">
        <title>Genome assembly of Pristionchus species.</title>
        <authorList>
            <person name="Yoshida K."/>
            <person name="Sommer R.J."/>
        </authorList>
    </citation>
    <scope>NUCLEOTIDE SEQUENCE</scope>
    <source>
        <strain evidence="1">RS5133</strain>
    </source>
</reference>